<comment type="caution">
    <text evidence="2">The sequence shown here is derived from an EMBL/GenBank/DDBJ whole genome shotgun (WGS) entry which is preliminary data.</text>
</comment>
<evidence type="ECO:0000313" key="3">
    <source>
        <dbReference type="Proteomes" id="UP000288805"/>
    </source>
</evidence>
<feature type="compositionally biased region" description="Basic and acidic residues" evidence="1">
    <location>
        <begin position="43"/>
        <end position="60"/>
    </location>
</feature>
<feature type="region of interest" description="Disordered" evidence="1">
    <location>
        <begin position="39"/>
        <end position="66"/>
    </location>
</feature>
<sequence>MAFKDEKKDIEMPYDITSDELALMDKRIKRAMKFKKRFYKNQESGKGKRPYEQSSNEKRKGSSKGKKVECFNYRCLGHYAQDFPSPKDAKKSMQATWSDSHSGKKKNVSTASEDAWYNPNDLLAFITSMEFVHDSDDDELTDEQRA</sequence>
<dbReference type="Proteomes" id="UP000288805">
    <property type="component" value="Unassembled WGS sequence"/>
</dbReference>
<reference evidence="2 3" key="1">
    <citation type="journal article" date="2018" name="PLoS Genet.">
        <title>Population sequencing reveals clonal diversity and ancestral inbreeding in the grapevine cultivar Chardonnay.</title>
        <authorList>
            <person name="Roach M.J."/>
            <person name="Johnson D.L."/>
            <person name="Bohlmann J."/>
            <person name="van Vuuren H.J."/>
            <person name="Jones S.J."/>
            <person name="Pretorius I.S."/>
            <person name="Schmidt S.A."/>
            <person name="Borneman A.R."/>
        </authorList>
    </citation>
    <scope>NUCLEOTIDE SEQUENCE [LARGE SCALE GENOMIC DNA]</scope>
    <source>
        <strain evidence="3">cv. Chardonnay</strain>
        <tissue evidence="2">Leaf</tissue>
    </source>
</reference>
<dbReference type="AlphaFoldDB" id="A0A438BPD3"/>
<name>A0A438BPD3_VITVI</name>
<organism evidence="2 3">
    <name type="scientific">Vitis vinifera</name>
    <name type="common">Grape</name>
    <dbReference type="NCBI Taxonomy" id="29760"/>
    <lineage>
        <taxon>Eukaryota</taxon>
        <taxon>Viridiplantae</taxon>
        <taxon>Streptophyta</taxon>
        <taxon>Embryophyta</taxon>
        <taxon>Tracheophyta</taxon>
        <taxon>Spermatophyta</taxon>
        <taxon>Magnoliopsida</taxon>
        <taxon>eudicotyledons</taxon>
        <taxon>Gunneridae</taxon>
        <taxon>Pentapetalae</taxon>
        <taxon>rosids</taxon>
        <taxon>Vitales</taxon>
        <taxon>Vitaceae</taxon>
        <taxon>Viteae</taxon>
        <taxon>Vitis</taxon>
    </lineage>
</organism>
<dbReference type="EMBL" id="QGNW01002677">
    <property type="protein sequence ID" value="RVW12835.1"/>
    <property type="molecule type" value="Genomic_DNA"/>
</dbReference>
<gene>
    <name evidence="2" type="ORF">CK203_110837</name>
</gene>
<evidence type="ECO:0000256" key="1">
    <source>
        <dbReference type="SAM" id="MobiDB-lite"/>
    </source>
</evidence>
<accession>A0A438BPD3</accession>
<feature type="region of interest" description="Disordered" evidence="1">
    <location>
        <begin position="81"/>
        <end position="111"/>
    </location>
</feature>
<protein>
    <submittedName>
        <fullName evidence="2">Uncharacterized protein</fullName>
    </submittedName>
</protein>
<evidence type="ECO:0000313" key="2">
    <source>
        <dbReference type="EMBL" id="RVW12835.1"/>
    </source>
</evidence>
<proteinExistence type="predicted"/>